<comment type="caution">
    <text evidence="1">The sequence shown here is derived from an EMBL/GenBank/DDBJ whole genome shotgun (WGS) entry which is preliminary data.</text>
</comment>
<gene>
    <name evidence="1" type="ORF">COPCOM_00449</name>
</gene>
<proteinExistence type="predicted"/>
<dbReference type="HOGENOM" id="CLU_3042354_0_0_9"/>
<evidence type="ECO:0000313" key="1">
    <source>
        <dbReference type="EMBL" id="EEG91192.1"/>
    </source>
</evidence>
<dbReference type="AlphaFoldDB" id="C0B5M8"/>
<protein>
    <submittedName>
        <fullName evidence="1">Uncharacterized protein</fullName>
    </submittedName>
</protein>
<reference evidence="1 2" key="1">
    <citation type="submission" date="2009-02" db="EMBL/GenBank/DDBJ databases">
        <authorList>
            <person name="Fulton L."/>
            <person name="Clifton S."/>
            <person name="Fulton B."/>
            <person name="Xu J."/>
            <person name="Minx P."/>
            <person name="Pepin K.H."/>
            <person name="Johnson M."/>
            <person name="Bhonagiri V."/>
            <person name="Nash W.E."/>
            <person name="Mardis E.R."/>
            <person name="Wilson R.K."/>
        </authorList>
    </citation>
    <scope>NUCLEOTIDE SEQUENCE [LARGE SCALE GENOMIC DNA]</scope>
    <source>
        <strain evidence="1 2">ATCC 27758</strain>
    </source>
</reference>
<name>C0B5M8_9FIRM</name>
<reference evidence="1 2" key="2">
    <citation type="submission" date="2009-03" db="EMBL/GenBank/DDBJ databases">
        <title>Draft genome sequence of Coprococcus comes (ATCC 27758).</title>
        <authorList>
            <person name="Sudarsanam P."/>
            <person name="Ley R."/>
            <person name="Guruge J."/>
            <person name="Turnbaugh P.J."/>
            <person name="Mahowald M."/>
            <person name="Liep D."/>
            <person name="Gordon J."/>
        </authorList>
    </citation>
    <scope>NUCLEOTIDE SEQUENCE [LARGE SCALE GENOMIC DNA]</scope>
    <source>
        <strain evidence="1 2">ATCC 27758</strain>
    </source>
</reference>
<accession>C0B5M8</accession>
<dbReference type="EMBL" id="ABVR01000033">
    <property type="protein sequence ID" value="EEG91192.1"/>
    <property type="molecule type" value="Genomic_DNA"/>
</dbReference>
<organism evidence="1 2">
    <name type="scientific">Coprococcus comes ATCC 27758</name>
    <dbReference type="NCBI Taxonomy" id="470146"/>
    <lineage>
        <taxon>Bacteria</taxon>
        <taxon>Bacillati</taxon>
        <taxon>Bacillota</taxon>
        <taxon>Clostridia</taxon>
        <taxon>Lachnospirales</taxon>
        <taxon>Lachnospiraceae</taxon>
        <taxon>Coprococcus</taxon>
    </lineage>
</organism>
<evidence type="ECO:0000313" key="2">
    <source>
        <dbReference type="Proteomes" id="UP000003793"/>
    </source>
</evidence>
<sequence>MFHSYFNEYAFDDINIYLLTSSCTLHRRKFRTNVSVHICINVSVSACKSFSITL</sequence>
<dbReference type="Proteomes" id="UP000003793">
    <property type="component" value="Unassembled WGS sequence"/>
</dbReference>